<reference evidence="1" key="2">
    <citation type="submission" date="2020-09" db="EMBL/GenBank/DDBJ databases">
        <authorList>
            <person name="Sun Q."/>
            <person name="Ohkuma M."/>
        </authorList>
    </citation>
    <scope>NUCLEOTIDE SEQUENCE</scope>
    <source>
        <strain evidence="1">JCM 4714</strain>
    </source>
</reference>
<dbReference type="Proteomes" id="UP000655443">
    <property type="component" value="Unassembled WGS sequence"/>
</dbReference>
<reference evidence="1" key="1">
    <citation type="journal article" date="2014" name="Int. J. Syst. Evol. Microbiol.">
        <title>Complete genome sequence of Corynebacterium casei LMG S-19264T (=DSM 44701T), isolated from a smear-ripened cheese.</title>
        <authorList>
            <consortium name="US DOE Joint Genome Institute (JGI-PGF)"/>
            <person name="Walter F."/>
            <person name="Albersmeier A."/>
            <person name="Kalinowski J."/>
            <person name="Ruckert C."/>
        </authorList>
    </citation>
    <scope>NUCLEOTIDE SEQUENCE</scope>
    <source>
        <strain evidence="1">JCM 4714</strain>
    </source>
</reference>
<evidence type="ECO:0000313" key="1">
    <source>
        <dbReference type="EMBL" id="GHE12745.1"/>
    </source>
</evidence>
<sequence>MPRQHLPQSAQPCFGEAVLAFTYAARVDVDGEGAWPTDTQVWGWAWIAVLCGYGPRVAAFE</sequence>
<name>A0A918YT17_9ACTN</name>
<proteinExistence type="predicted"/>
<evidence type="ECO:0000313" key="2">
    <source>
        <dbReference type="Proteomes" id="UP000655443"/>
    </source>
</evidence>
<gene>
    <name evidence="1" type="ORF">GCM10010339_77350</name>
</gene>
<protein>
    <submittedName>
        <fullName evidence="1">Uncharacterized protein</fullName>
    </submittedName>
</protein>
<comment type="caution">
    <text evidence="1">The sequence shown here is derived from an EMBL/GenBank/DDBJ whole genome shotgun (WGS) entry which is preliminary data.</text>
</comment>
<organism evidence="1 2">
    <name type="scientific">Streptomyces alanosinicus</name>
    <dbReference type="NCBI Taxonomy" id="68171"/>
    <lineage>
        <taxon>Bacteria</taxon>
        <taxon>Bacillati</taxon>
        <taxon>Actinomycetota</taxon>
        <taxon>Actinomycetes</taxon>
        <taxon>Kitasatosporales</taxon>
        <taxon>Streptomycetaceae</taxon>
        <taxon>Streptomyces</taxon>
    </lineage>
</organism>
<keyword evidence="2" id="KW-1185">Reference proteome</keyword>
<accession>A0A918YT17</accession>
<dbReference type="EMBL" id="BMVG01000036">
    <property type="protein sequence ID" value="GHE12745.1"/>
    <property type="molecule type" value="Genomic_DNA"/>
</dbReference>
<dbReference type="AlphaFoldDB" id="A0A918YT17"/>